<dbReference type="CDD" id="cd00111">
    <property type="entry name" value="Trefoil"/>
    <property type="match status" value="1"/>
</dbReference>
<keyword evidence="6" id="KW-1185">Reference proteome</keyword>
<dbReference type="SUPFAM" id="SSF57492">
    <property type="entry name" value="Trefoil"/>
    <property type="match status" value="1"/>
</dbReference>
<evidence type="ECO:0000256" key="2">
    <source>
        <dbReference type="PROSITE-ProRule" id="PRU00779"/>
    </source>
</evidence>
<feature type="domain" description="P-type" evidence="4">
    <location>
        <begin position="79"/>
        <end position="123"/>
    </location>
</feature>
<dbReference type="Proteomes" id="UP001234178">
    <property type="component" value="Unassembled WGS sequence"/>
</dbReference>
<name>A0ABR0AWN1_9CRUS</name>
<dbReference type="Gene3D" id="2.60.40.1760">
    <property type="entry name" value="glycosyl hydrolase (family 31)"/>
    <property type="match status" value="1"/>
</dbReference>
<evidence type="ECO:0000313" key="6">
    <source>
        <dbReference type="Proteomes" id="UP001234178"/>
    </source>
</evidence>
<evidence type="ECO:0000259" key="4">
    <source>
        <dbReference type="PROSITE" id="PS51448"/>
    </source>
</evidence>
<feature type="transmembrane region" description="Helical" evidence="3">
    <location>
        <begin position="33"/>
        <end position="53"/>
    </location>
</feature>
<accession>A0ABR0AWN1</accession>
<protein>
    <recommendedName>
        <fullName evidence="4">P-type domain-containing protein</fullName>
    </recommendedName>
</protein>
<sequence length="229" mass="25154">MDSTASVMDPTVSVILVPDPTLKLKKSPSWIKFILCFFLLAIVVTAIVVPIVLTTGSPPQTPPYTTMTTTFTSTTTMATTFPPSANNDRIECYPFKNMVEENCTASGCLWDSVNGYPNCYLPDSSVYGYEVNGSVTNIPNNKGFSVDLRRRRSADGTPLFSLYGNDVDEITFEVNYHTDNSLGMAFYPKGANRDQLRPPVAITVPSATITNQRYEAKLVNTGIGEPFNF</sequence>
<comment type="caution">
    <text evidence="5">The sequence shown here is derived from an EMBL/GenBank/DDBJ whole genome shotgun (WGS) entry which is preliminary data.</text>
</comment>
<keyword evidence="3" id="KW-0472">Membrane</keyword>
<gene>
    <name evidence="5" type="ORF">OUZ56_022512</name>
</gene>
<dbReference type="PROSITE" id="PS51448">
    <property type="entry name" value="P_TREFOIL_2"/>
    <property type="match status" value="1"/>
</dbReference>
<dbReference type="Pfam" id="PF00088">
    <property type="entry name" value="Trefoil"/>
    <property type="match status" value="1"/>
</dbReference>
<reference evidence="5 6" key="1">
    <citation type="journal article" date="2023" name="Nucleic Acids Res.">
        <title>The hologenome of Daphnia magna reveals possible DNA methylation and microbiome-mediated evolution of the host genome.</title>
        <authorList>
            <person name="Chaturvedi A."/>
            <person name="Li X."/>
            <person name="Dhandapani V."/>
            <person name="Marshall H."/>
            <person name="Kissane S."/>
            <person name="Cuenca-Cambronero M."/>
            <person name="Asole G."/>
            <person name="Calvet F."/>
            <person name="Ruiz-Romero M."/>
            <person name="Marangio P."/>
            <person name="Guigo R."/>
            <person name="Rago D."/>
            <person name="Mirbahai L."/>
            <person name="Eastwood N."/>
            <person name="Colbourne J.K."/>
            <person name="Zhou J."/>
            <person name="Mallon E."/>
            <person name="Orsini L."/>
        </authorList>
    </citation>
    <scope>NUCLEOTIDE SEQUENCE [LARGE SCALE GENOMIC DNA]</scope>
    <source>
        <strain evidence="5">LRV0_1</strain>
    </source>
</reference>
<comment type="caution">
    <text evidence="2">Lacks conserved residue(s) required for the propagation of feature annotation.</text>
</comment>
<dbReference type="EMBL" id="JAOYFB010000039">
    <property type="protein sequence ID" value="KAK4029531.1"/>
    <property type="molecule type" value="Genomic_DNA"/>
</dbReference>
<dbReference type="Gene3D" id="4.10.110.10">
    <property type="entry name" value="Spasmolytic Protein, domain 1"/>
    <property type="match status" value="1"/>
</dbReference>
<dbReference type="InterPro" id="IPR044913">
    <property type="entry name" value="P_trefoil_dom_sf"/>
</dbReference>
<dbReference type="InterPro" id="IPR000519">
    <property type="entry name" value="P_trefoil_dom"/>
</dbReference>
<keyword evidence="1" id="KW-1015">Disulfide bond</keyword>
<evidence type="ECO:0000313" key="5">
    <source>
        <dbReference type="EMBL" id="KAK4029531.1"/>
    </source>
</evidence>
<keyword evidence="3" id="KW-0812">Transmembrane</keyword>
<proteinExistence type="predicted"/>
<keyword evidence="3" id="KW-1133">Transmembrane helix</keyword>
<evidence type="ECO:0000256" key="3">
    <source>
        <dbReference type="SAM" id="Phobius"/>
    </source>
</evidence>
<organism evidence="5 6">
    <name type="scientific">Daphnia magna</name>
    <dbReference type="NCBI Taxonomy" id="35525"/>
    <lineage>
        <taxon>Eukaryota</taxon>
        <taxon>Metazoa</taxon>
        <taxon>Ecdysozoa</taxon>
        <taxon>Arthropoda</taxon>
        <taxon>Crustacea</taxon>
        <taxon>Branchiopoda</taxon>
        <taxon>Diplostraca</taxon>
        <taxon>Cladocera</taxon>
        <taxon>Anomopoda</taxon>
        <taxon>Daphniidae</taxon>
        <taxon>Daphnia</taxon>
    </lineage>
</organism>
<evidence type="ECO:0000256" key="1">
    <source>
        <dbReference type="ARBA" id="ARBA00023157"/>
    </source>
</evidence>